<organism evidence="1 2">
    <name type="scientific">Brachyspira pilosicoli B2904</name>
    <dbReference type="NCBI Taxonomy" id="1133568"/>
    <lineage>
        <taxon>Bacteria</taxon>
        <taxon>Pseudomonadati</taxon>
        <taxon>Spirochaetota</taxon>
        <taxon>Spirochaetia</taxon>
        <taxon>Brachyspirales</taxon>
        <taxon>Brachyspiraceae</taxon>
        <taxon>Brachyspira</taxon>
    </lineage>
</organism>
<dbReference type="PATRIC" id="fig|1133568.3.peg.168"/>
<gene>
    <name evidence="1" type="ORF">B2904_orf170</name>
</gene>
<reference evidence="1 2" key="1">
    <citation type="journal article" date="2012" name="BMC Genomics">
        <title>Comparative genomics of Brachyspira pilosicoli strains: genome rearrangements, reductions and correlation of genetic compliment with phenotypic diversity.</title>
        <authorList>
            <person name="Mappley L.J."/>
            <person name="Black M.L."/>
            <person name="Abuoun M."/>
            <person name="Darby A.C."/>
            <person name="Woodward M.J."/>
            <person name="Parkhill J."/>
            <person name="Turner A.K."/>
            <person name="Bellgard M.I."/>
            <person name="La T."/>
            <person name="Phillips N.D."/>
            <person name="La Ragione R.M."/>
            <person name="Hampson D.J."/>
        </authorList>
    </citation>
    <scope>NUCLEOTIDE SEQUENCE [LARGE SCALE GENOMIC DNA]</scope>
    <source>
        <strain evidence="1">B2904</strain>
    </source>
</reference>
<dbReference type="EMBL" id="CP003490">
    <property type="protein sequence ID" value="AFR69527.1"/>
    <property type="molecule type" value="Genomic_DNA"/>
</dbReference>
<evidence type="ECO:0000313" key="2">
    <source>
        <dbReference type="Proteomes" id="UP000007346"/>
    </source>
</evidence>
<sequence>MGAREKIDRKKRLKGMLGLTDEGMNIFDDALHEVATKEKVRRASGKFTCQTVISELSLNNNKKKQLKKGITYKDYSMRTDVLLKEKCKEALYKMLPYNELFFEVYTRGNQITSIEFQLRDKSMFIKKNGELKSAYNNSPFVITTKAQKVMFDIFCEFREEILSLFSMRIEKEC</sequence>
<evidence type="ECO:0000313" key="1">
    <source>
        <dbReference type="EMBL" id="AFR69527.1"/>
    </source>
</evidence>
<protein>
    <submittedName>
        <fullName evidence="1">Uncharacterized protein</fullName>
    </submittedName>
</protein>
<proteinExistence type="predicted"/>
<accession>J9TQJ8</accession>
<dbReference type="Proteomes" id="UP000007346">
    <property type="component" value="Chromosome"/>
</dbReference>
<dbReference type="AlphaFoldDB" id="J9TQJ8"/>
<name>J9TQJ8_BRAPL</name>
<dbReference type="KEGG" id="bpj:B2904_orf170"/>
<dbReference type="HOGENOM" id="CLU_1544690_0_0_12"/>
<dbReference type="RefSeq" id="WP_014935166.1">
    <property type="nucleotide sequence ID" value="NC_018607.1"/>
</dbReference>